<sequence>MSASKTKLVSVFNFLVNKMGWHPSAIAHVPSAFTYSLERRIIPRCSVIRILLSKGLINEENKIYLSSLVINSNKRFLDTFVAKYQDHVPQLLNIFHGKMTIGELGLEFEPKFVMKNCSA</sequence>
<dbReference type="Pfam" id="PF02536">
    <property type="entry name" value="mTERF"/>
    <property type="match status" value="1"/>
</dbReference>
<dbReference type="Proteomes" id="UP000027120">
    <property type="component" value="Unassembled WGS sequence"/>
</dbReference>
<dbReference type="Gene3D" id="1.25.70.10">
    <property type="entry name" value="Transcription termination factor 3, mitochondrial"/>
    <property type="match status" value="1"/>
</dbReference>
<accession>A0A067ELV6</accession>
<comment type="similarity">
    <text evidence="1">Belongs to the mTERF family.</text>
</comment>
<name>A0A067ELV6_CITSI</name>
<organism evidence="4 5">
    <name type="scientific">Citrus sinensis</name>
    <name type="common">Sweet orange</name>
    <name type="synonym">Citrus aurantium var. sinensis</name>
    <dbReference type="NCBI Taxonomy" id="2711"/>
    <lineage>
        <taxon>Eukaryota</taxon>
        <taxon>Viridiplantae</taxon>
        <taxon>Streptophyta</taxon>
        <taxon>Embryophyta</taxon>
        <taxon>Tracheophyta</taxon>
        <taxon>Spermatophyta</taxon>
        <taxon>Magnoliopsida</taxon>
        <taxon>eudicotyledons</taxon>
        <taxon>Gunneridae</taxon>
        <taxon>Pentapetalae</taxon>
        <taxon>rosids</taxon>
        <taxon>malvids</taxon>
        <taxon>Sapindales</taxon>
        <taxon>Rutaceae</taxon>
        <taxon>Aurantioideae</taxon>
        <taxon>Citrus</taxon>
    </lineage>
</organism>
<evidence type="ECO:0000256" key="1">
    <source>
        <dbReference type="ARBA" id="ARBA00007692"/>
    </source>
</evidence>
<evidence type="ECO:0000313" key="5">
    <source>
        <dbReference type="Proteomes" id="UP000027120"/>
    </source>
</evidence>
<dbReference type="GO" id="GO:0003676">
    <property type="term" value="F:nucleic acid binding"/>
    <property type="evidence" value="ECO:0007669"/>
    <property type="project" value="InterPro"/>
</dbReference>
<evidence type="ECO:0000313" key="4">
    <source>
        <dbReference type="EMBL" id="KDO56063.1"/>
    </source>
</evidence>
<evidence type="ECO:0000256" key="3">
    <source>
        <dbReference type="ARBA" id="ARBA00022946"/>
    </source>
</evidence>
<dbReference type="eggNOG" id="KOG1267">
    <property type="taxonomic scope" value="Eukaryota"/>
</dbReference>
<dbReference type="PaxDb" id="2711-XP_006478184.1"/>
<dbReference type="GO" id="GO:0006353">
    <property type="term" value="P:DNA-templated transcription termination"/>
    <property type="evidence" value="ECO:0007669"/>
    <property type="project" value="UniProtKB-KW"/>
</dbReference>
<protein>
    <submittedName>
        <fullName evidence="4">Uncharacterized protein</fullName>
    </submittedName>
</protein>
<reference evidence="4 5" key="1">
    <citation type="submission" date="2014-04" db="EMBL/GenBank/DDBJ databases">
        <authorList>
            <consortium name="International Citrus Genome Consortium"/>
            <person name="Gmitter F."/>
            <person name="Chen C."/>
            <person name="Farmerie W."/>
            <person name="Harkins T."/>
            <person name="Desany B."/>
            <person name="Mohiuddin M."/>
            <person name="Kodira C."/>
            <person name="Borodovsky M."/>
            <person name="Lomsadze A."/>
            <person name="Burns P."/>
            <person name="Jenkins J."/>
            <person name="Prochnik S."/>
            <person name="Shu S."/>
            <person name="Chapman J."/>
            <person name="Pitluck S."/>
            <person name="Schmutz J."/>
            <person name="Rokhsar D."/>
        </authorList>
    </citation>
    <scope>NUCLEOTIDE SEQUENCE</scope>
</reference>
<dbReference type="InterPro" id="IPR003690">
    <property type="entry name" value="MTERF"/>
</dbReference>
<dbReference type="PANTHER" id="PTHR13068">
    <property type="entry name" value="CGI-12 PROTEIN-RELATED"/>
    <property type="match status" value="1"/>
</dbReference>
<evidence type="ECO:0000256" key="2">
    <source>
        <dbReference type="ARBA" id="ARBA00022472"/>
    </source>
</evidence>
<dbReference type="PANTHER" id="PTHR13068:SF133">
    <property type="entry name" value="MITOCHONDRIAL TRANSCRIPTION TERMINATION FACTOR FAMILY PROTEIN"/>
    <property type="match status" value="1"/>
</dbReference>
<keyword evidence="3" id="KW-0809">Transit peptide</keyword>
<keyword evidence="2" id="KW-0805">Transcription regulation</keyword>
<keyword evidence="2" id="KW-0806">Transcription termination</keyword>
<keyword evidence="5" id="KW-1185">Reference proteome</keyword>
<dbReference type="InterPro" id="IPR038538">
    <property type="entry name" value="MTERF_sf"/>
</dbReference>
<dbReference type="AlphaFoldDB" id="A0A067ELV6"/>
<dbReference type="EMBL" id="KK784977">
    <property type="protein sequence ID" value="KDO56063.1"/>
    <property type="molecule type" value="Genomic_DNA"/>
</dbReference>
<dbReference type="STRING" id="2711.A0A067ELV6"/>
<gene>
    <name evidence="4" type="ORF">CISIN_1g033462mg</name>
</gene>
<proteinExistence type="inferred from homology"/>
<keyword evidence="2" id="KW-0804">Transcription</keyword>